<evidence type="ECO:0000313" key="3">
    <source>
        <dbReference type="EMBL" id="MEX6632384.1"/>
    </source>
</evidence>
<dbReference type="SUPFAM" id="SSF53681">
    <property type="entry name" value="Aspartate/glutamate racemase"/>
    <property type="match status" value="2"/>
</dbReference>
<dbReference type="Pfam" id="PF01177">
    <property type="entry name" value="Asp_Glu_race"/>
    <property type="match status" value="1"/>
</dbReference>
<gene>
    <name evidence="3" type="ORF">ABFZ84_02390</name>
</gene>
<sequence length="241" mass="26005">MKHVGILAHSPDGAALAFKEFCHVGYKKFGEAIHPDITLDYIAMGRSLPAWDRNDLSEVRSTLANSIDRLAAVGAEFFFCPDNTAHIALEFEGPALSLPGLNIADIVAHEAKRRGMTKVGVLGTRFTMLGHVYPRALGVLGIESVSPNDADRGVIDEIIFSELCNGIIRGESRDQYCEIIDRLKDDGCDGVALVCTEIPLLISELDSSLPILDSTRLIAKAAFEIGVEESPIPSWFGGPVG</sequence>
<keyword evidence="4" id="KW-1185">Reference proteome</keyword>
<dbReference type="InterPro" id="IPR001920">
    <property type="entry name" value="Asp/Glu_race"/>
</dbReference>
<evidence type="ECO:0000256" key="2">
    <source>
        <dbReference type="ARBA" id="ARBA00023235"/>
    </source>
</evidence>
<comment type="caution">
    <text evidence="3">The sequence shown here is derived from an EMBL/GenBank/DDBJ whole genome shotgun (WGS) entry which is preliminary data.</text>
</comment>
<dbReference type="Gene3D" id="3.40.50.1860">
    <property type="match status" value="2"/>
</dbReference>
<dbReference type="EMBL" id="JBEHZE010000001">
    <property type="protein sequence ID" value="MEX6632384.1"/>
    <property type="molecule type" value="Genomic_DNA"/>
</dbReference>
<reference evidence="3 4" key="1">
    <citation type="submission" date="2024-05" db="EMBL/GenBank/DDBJ databases">
        <title>Three bacterial strains, DH-69, EH-24, and ECK-19 isolated from coastal sediments.</title>
        <authorList>
            <person name="Ye Y.-Q."/>
            <person name="Du Z.-J."/>
        </authorList>
    </citation>
    <scope>NUCLEOTIDE SEQUENCE [LARGE SCALE GENOMIC DNA]</scope>
    <source>
        <strain evidence="3 4">ECK-19</strain>
    </source>
</reference>
<dbReference type="PANTHER" id="PTHR21198">
    <property type="entry name" value="GLUTAMATE RACEMASE"/>
    <property type="match status" value="1"/>
</dbReference>
<name>A0ABV3Z2X6_9PROT</name>
<proteinExistence type="inferred from homology"/>
<evidence type="ECO:0000256" key="1">
    <source>
        <dbReference type="ARBA" id="ARBA00007847"/>
    </source>
</evidence>
<organism evidence="3 4">
    <name type="scientific">Hyphococcus lacteus</name>
    <dbReference type="NCBI Taxonomy" id="3143536"/>
    <lineage>
        <taxon>Bacteria</taxon>
        <taxon>Pseudomonadati</taxon>
        <taxon>Pseudomonadota</taxon>
        <taxon>Alphaproteobacteria</taxon>
        <taxon>Parvularculales</taxon>
        <taxon>Parvularculaceae</taxon>
        <taxon>Hyphococcus</taxon>
    </lineage>
</organism>
<accession>A0ABV3Z2X6</accession>
<dbReference type="Proteomes" id="UP001560685">
    <property type="component" value="Unassembled WGS sequence"/>
</dbReference>
<dbReference type="InterPro" id="IPR015942">
    <property type="entry name" value="Asp/Glu/hydantoin_racemase"/>
</dbReference>
<evidence type="ECO:0000313" key="4">
    <source>
        <dbReference type="Proteomes" id="UP001560685"/>
    </source>
</evidence>
<comment type="similarity">
    <text evidence="1">Belongs to the aspartate/glutamate racemases family.</text>
</comment>
<dbReference type="RefSeq" id="WP_369312309.1">
    <property type="nucleotide sequence ID" value="NZ_JBEHZE010000001.1"/>
</dbReference>
<dbReference type="InterPro" id="IPR004380">
    <property type="entry name" value="Asp_race"/>
</dbReference>
<dbReference type="NCBIfam" id="TIGR00035">
    <property type="entry name" value="asp_race"/>
    <property type="match status" value="1"/>
</dbReference>
<dbReference type="PANTHER" id="PTHR21198:SF7">
    <property type="entry name" value="ASPARTATE-GLUTAMATE RACEMASE FAMILY"/>
    <property type="match status" value="1"/>
</dbReference>
<dbReference type="EC" id="5.1.1.-" evidence="3"/>
<dbReference type="GO" id="GO:0016853">
    <property type="term" value="F:isomerase activity"/>
    <property type="evidence" value="ECO:0007669"/>
    <property type="project" value="UniProtKB-KW"/>
</dbReference>
<protein>
    <submittedName>
        <fullName evidence="3">Amino acid racemase</fullName>
        <ecNumber evidence="3">5.1.1.-</ecNumber>
    </submittedName>
</protein>
<keyword evidence="2 3" id="KW-0413">Isomerase</keyword>